<dbReference type="GeneID" id="63755998"/>
<dbReference type="EMBL" id="KV878589">
    <property type="protein sequence ID" value="OJJ57031.1"/>
    <property type="molecule type" value="Genomic_DNA"/>
</dbReference>
<name>A0A1L9TC96_9EURO</name>
<evidence type="ECO:0000256" key="1">
    <source>
        <dbReference type="SAM" id="MobiDB-lite"/>
    </source>
</evidence>
<dbReference type="RefSeq" id="XP_040700837.1">
    <property type="nucleotide sequence ID" value="XM_040839925.1"/>
</dbReference>
<organism evidence="2 3">
    <name type="scientific">Aspergillus sydowii CBS 593.65</name>
    <dbReference type="NCBI Taxonomy" id="1036612"/>
    <lineage>
        <taxon>Eukaryota</taxon>
        <taxon>Fungi</taxon>
        <taxon>Dikarya</taxon>
        <taxon>Ascomycota</taxon>
        <taxon>Pezizomycotina</taxon>
        <taxon>Eurotiomycetes</taxon>
        <taxon>Eurotiomycetidae</taxon>
        <taxon>Eurotiales</taxon>
        <taxon>Aspergillaceae</taxon>
        <taxon>Aspergillus</taxon>
        <taxon>Aspergillus subgen. Nidulantes</taxon>
    </lineage>
</organism>
<sequence>MVRTMNDRSCRLTSQRAGHWRGRAPKMAKNKTRKSDENKNPKQGREPRKTNSKYRLPKDSGTRSATGMIYLTGTCFIHALQPRTLLRLCNFTAGLWLSFHLVDVRRRCGRSRPEPPCSDLAPFSTELAWIPVCSPPRDPAICDLLCQVPQQSAQAFRKHSRLTLPDEGYKIIGDIYINCFAGLH</sequence>
<protein>
    <submittedName>
        <fullName evidence="2">Uncharacterized protein</fullName>
    </submittedName>
</protein>
<dbReference type="AlphaFoldDB" id="A0A1L9TC96"/>
<accession>A0A1L9TC96</accession>
<feature type="compositionally biased region" description="Basic and acidic residues" evidence="1">
    <location>
        <begin position="1"/>
        <end position="10"/>
    </location>
</feature>
<evidence type="ECO:0000313" key="3">
    <source>
        <dbReference type="Proteomes" id="UP000184356"/>
    </source>
</evidence>
<reference evidence="3" key="1">
    <citation type="journal article" date="2017" name="Genome Biol.">
        <title>Comparative genomics reveals high biological diversity and specific adaptations in the industrially and medically important fungal genus Aspergillus.</title>
        <authorList>
            <person name="de Vries R.P."/>
            <person name="Riley R."/>
            <person name="Wiebenga A."/>
            <person name="Aguilar-Osorio G."/>
            <person name="Amillis S."/>
            <person name="Uchima C.A."/>
            <person name="Anderluh G."/>
            <person name="Asadollahi M."/>
            <person name="Askin M."/>
            <person name="Barry K."/>
            <person name="Battaglia E."/>
            <person name="Bayram O."/>
            <person name="Benocci T."/>
            <person name="Braus-Stromeyer S.A."/>
            <person name="Caldana C."/>
            <person name="Canovas D."/>
            <person name="Cerqueira G.C."/>
            <person name="Chen F."/>
            <person name="Chen W."/>
            <person name="Choi C."/>
            <person name="Clum A."/>
            <person name="Dos Santos R.A."/>
            <person name="Damasio A.R."/>
            <person name="Diallinas G."/>
            <person name="Emri T."/>
            <person name="Fekete E."/>
            <person name="Flipphi M."/>
            <person name="Freyberg S."/>
            <person name="Gallo A."/>
            <person name="Gournas C."/>
            <person name="Habgood R."/>
            <person name="Hainaut M."/>
            <person name="Harispe M.L."/>
            <person name="Henrissat B."/>
            <person name="Hilden K.S."/>
            <person name="Hope R."/>
            <person name="Hossain A."/>
            <person name="Karabika E."/>
            <person name="Karaffa L."/>
            <person name="Karanyi Z."/>
            <person name="Krasevec N."/>
            <person name="Kuo A."/>
            <person name="Kusch H."/>
            <person name="LaButti K."/>
            <person name="Lagendijk E.L."/>
            <person name="Lapidus A."/>
            <person name="Levasseur A."/>
            <person name="Lindquist E."/>
            <person name="Lipzen A."/>
            <person name="Logrieco A.F."/>
            <person name="MacCabe A."/>
            <person name="Maekelae M.R."/>
            <person name="Malavazi I."/>
            <person name="Melin P."/>
            <person name="Meyer V."/>
            <person name="Mielnichuk N."/>
            <person name="Miskei M."/>
            <person name="Molnar A.P."/>
            <person name="Mule G."/>
            <person name="Ngan C.Y."/>
            <person name="Orejas M."/>
            <person name="Orosz E."/>
            <person name="Ouedraogo J.P."/>
            <person name="Overkamp K.M."/>
            <person name="Park H.-S."/>
            <person name="Perrone G."/>
            <person name="Piumi F."/>
            <person name="Punt P.J."/>
            <person name="Ram A.F."/>
            <person name="Ramon A."/>
            <person name="Rauscher S."/>
            <person name="Record E."/>
            <person name="Riano-Pachon D.M."/>
            <person name="Robert V."/>
            <person name="Roehrig J."/>
            <person name="Ruller R."/>
            <person name="Salamov A."/>
            <person name="Salih N.S."/>
            <person name="Samson R.A."/>
            <person name="Sandor E."/>
            <person name="Sanguinetti M."/>
            <person name="Schuetze T."/>
            <person name="Sepcic K."/>
            <person name="Shelest E."/>
            <person name="Sherlock G."/>
            <person name="Sophianopoulou V."/>
            <person name="Squina F.M."/>
            <person name="Sun H."/>
            <person name="Susca A."/>
            <person name="Todd R.B."/>
            <person name="Tsang A."/>
            <person name="Unkles S.E."/>
            <person name="van de Wiele N."/>
            <person name="van Rossen-Uffink D."/>
            <person name="Oliveira J.V."/>
            <person name="Vesth T.C."/>
            <person name="Visser J."/>
            <person name="Yu J.-H."/>
            <person name="Zhou M."/>
            <person name="Andersen M.R."/>
            <person name="Archer D.B."/>
            <person name="Baker S.E."/>
            <person name="Benoit I."/>
            <person name="Brakhage A.A."/>
            <person name="Braus G.H."/>
            <person name="Fischer R."/>
            <person name="Frisvad J.C."/>
            <person name="Goldman G.H."/>
            <person name="Houbraken J."/>
            <person name="Oakley B."/>
            <person name="Pocsi I."/>
            <person name="Scazzocchio C."/>
            <person name="Seiboth B."/>
            <person name="vanKuyk P.A."/>
            <person name="Wortman J."/>
            <person name="Dyer P.S."/>
            <person name="Grigoriev I.V."/>
        </authorList>
    </citation>
    <scope>NUCLEOTIDE SEQUENCE [LARGE SCALE GENOMIC DNA]</scope>
    <source>
        <strain evidence="3">CBS 593.65</strain>
    </source>
</reference>
<keyword evidence="3" id="KW-1185">Reference proteome</keyword>
<dbReference type="VEuPathDB" id="FungiDB:ASPSYDRAFT_1111277"/>
<evidence type="ECO:0000313" key="2">
    <source>
        <dbReference type="EMBL" id="OJJ57031.1"/>
    </source>
</evidence>
<feature type="compositionally biased region" description="Basic residues" evidence="1">
    <location>
        <begin position="18"/>
        <end position="32"/>
    </location>
</feature>
<proteinExistence type="predicted"/>
<gene>
    <name evidence="2" type="ORF">ASPSYDRAFT_1111277</name>
</gene>
<feature type="region of interest" description="Disordered" evidence="1">
    <location>
        <begin position="1"/>
        <end position="61"/>
    </location>
</feature>
<feature type="compositionally biased region" description="Basic and acidic residues" evidence="1">
    <location>
        <begin position="33"/>
        <end position="49"/>
    </location>
</feature>
<dbReference type="Proteomes" id="UP000184356">
    <property type="component" value="Unassembled WGS sequence"/>
</dbReference>